<proteinExistence type="predicted"/>
<organism evidence="2 3">
    <name type="scientific">Chryseobacterium polytrichastri</name>
    <dbReference type="NCBI Taxonomy" id="1302687"/>
    <lineage>
        <taxon>Bacteria</taxon>
        <taxon>Pseudomonadati</taxon>
        <taxon>Bacteroidota</taxon>
        <taxon>Flavobacteriia</taxon>
        <taxon>Flavobacteriales</taxon>
        <taxon>Weeksellaceae</taxon>
        <taxon>Chryseobacterium group</taxon>
        <taxon>Chryseobacterium</taxon>
    </lineage>
</organism>
<keyword evidence="1" id="KW-1133">Transmembrane helix</keyword>
<dbReference type="Proteomes" id="UP000184364">
    <property type="component" value="Unassembled WGS sequence"/>
</dbReference>
<gene>
    <name evidence="2" type="ORF">SAMN05444267_1001201</name>
</gene>
<keyword evidence="1" id="KW-0812">Transmembrane</keyword>
<sequence>MKTYVSLYSLYILSIFHIMFFAQMPTCALQPLKRMILIDLKWTFVFNVLSNLHYFV</sequence>
<reference evidence="3" key="1">
    <citation type="submission" date="2016-11" db="EMBL/GenBank/DDBJ databases">
        <authorList>
            <person name="Varghese N."/>
            <person name="Submissions S."/>
        </authorList>
    </citation>
    <scope>NUCLEOTIDE SEQUENCE [LARGE SCALE GENOMIC DNA]</scope>
    <source>
        <strain evidence="3">DSM 26899</strain>
    </source>
</reference>
<name>A0A1M6Q370_9FLAO</name>
<evidence type="ECO:0000256" key="1">
    <source>
        <dbReference type="SAM" id="Phobius"/>
    </source>
</evidence>
<accession>A0A1M6Q370</accession>
<dbReference type="EMBL" id="FRAV01000001">
    <property type="protein sequence ID" value="SHK14598.1"/>
    <property type="molecule type" value="Genomic_DNA"/>
</dbReference>
<evidence type="ECO:0000313" key="2">
    <source>
        <dbReference type="EMBL" id="SHK14598.1"/>
    </source>
</evidence>
<feature type="transmembrane region" description="Helical" evidence="1">
    <location>
        <begin position="6"/>
        <end position="24"/>
    </location>
</feature>
<dbReference type="AlphaFoldDB" id="A0A1M6Q370"/>
<keyword evidence="1" id="KW-0472">Membrane</keyword>
<evidence type="ECO:0000313" key="3">
    <source>
        <dbReference type="Proteomes" id="UP000184364"/>
    </source>
</evidence>
<keyword evidence="3" id="KW-1185">Reference proteome</keyword>
<protein>
    <submittedName>
        <fullName evidence="2">Uncharacterized protein</fullName>
    </submittedName>
</protein>